<reference evidence="2" key="1">
    <citation type="submission" date="2020-08" db="EMBL/GenBank/DDBJ databases">
        <title>Plant Genome Project.</title>
        <authorList>
            <person name="Zhang R.-G."/>
        </authorList>
    </citation>
    <scope>NUCLEOTIDE SEQUENCE</scope>
    <source>
        <strain evidence="2">WSP0</strain>
        <tissue evidence="2">Leaf</tissue>
    </source>
</reference>
<sequence>MPPPQPPISIQLQPPEPAGEPSIGTGQFQTGIEKKMTTATGDAEKDITTTEPSKHRITTINEHYQPPGSHFIIKPRARNDQQ</sequence>
<feature type="region of interest" description="Disordered" evidence="1">
    <location>
        <begin position="60"/>
        <end position="82"/>
    </location>
</feature>
<evidence type="ECO:0000256" key="1">
    <source>
        <dbReference type="SAM" id="MobiDB-lite"/>
    </source>
</evidence>
<comment type="caution">
    <text evidence="2">The sequence shown here is derived from an EMBL/GenBank/DDBJ whole genome shotgun (WGS) entry which is preliminary data.</text>
</comment>
<name>A0AAV6L3Z7_9ERIC</name>
<dbReference type="EMBL" id="JACTNZ010000002">
    <property type="protein sequence ID" value="KAG5559813.1"/>
    <property type="molecule type" value="Genomic_DNA"/>
</dbReference>
<evidence type="ECO:0000313" key="3">
    <source>
        <dbReference type="Proteomes" id="UP000823749"/>
    </source>
</evidence>
<evidence type="ECO:0000313" key="2">
    <source>
        <dbReference type="EMBL" id="KAG5559813.1"/>
    </source>
</evidence>
<dbReference type="Proteomes" id="UP000823749">
    <property type="component" value="Chromosome 2"/>
</dbReference>
<feature type="region of interest" description="Disordered" evidence="1">
    <location>
        <begin position="1"/>
        <end position="27"/>
    </location>
</feature>
<keyword evidence="3" id="KW-1185">Reference proteome</keyword>
<gene>
    <name evidence="2" type="ORF">RHGRI_003191</name>
</gene>
<organism evidence="2 3">
    <name type="scientific">Rhododendron griersonianum</name>
    <dbReference type="NCBI Taxonomy" id="479676"/>
    <lineage>
        <taxon>Eukaryota</taxon>
        <taxon>Viridiplantae</taxon>
        <taxon>Streptophyta</taxon>
        <taxon>Embryophyta</taxon>
        <taxon>Tracheophyta</taxon>
        <taxon>Spermatophyta</taxon>
        <taxon>Magnoliopsida</taxon>
        <taxon>eudicotyledons</taxon>
        <taxon>Gunneridae</taxon>
        <taxon>Pentapetalae</taxon>
        <taxon>asterids</taxon>
        <taxon>Ericales</taxon>
        <taxon>Ericaceae</taxon>
        <taxon>Ericoideae</taxon>
        <taxon>Rhodoreae</taxon>
        <taxon>Rhododendron</taxon>
    </lineage>
</organism>
<protein>
    <submittedName>
        <fullName evidence="2">Uncharacterized protein</fullName>
    </submittedName>
</protein>
<accession>A0AAV6L3Z7</accession>
<dbReference type="AlphaFoldDB" id="A0AAV6L3Z7"/>
<proteinExistence type="predicted"/>